<dbReference type="GO" id="GO:0016020">
    <property type="term" value="C:membrane"/>
    <property type="evidence" value="ECO:0007669"/>
    <property type="project" value="InterPro"/>
</dbReference>
<dbReference type="Gene3D" id="3.30.565.10">
    <property type="entry name" value="Histidine kinase-like ATPase, C-terminal domain"/>
    <property type="match status" value="1"/>
</dbReference>
<dbReference type="InterPro" id="IPR050640">
    <property type="entry name" value="Bact_2-comp_sensor_kinase"/>
</dbReference>
<organism evidence="3 4">
    <name type="scientific">Mariniflexile fucanivorans</name>
    <dbReference type="NCBI Taxonomy" id="264023"/>
    <lineage>
        <taxon>Bacteria</taxon>
        <taxon>Pseudomonadati</taxon>
        <taxon>Bacteroidota</taxon>
        <taxon>Flavobacteriia</taxon>
        <taxon>Flavobacteriales</taxon>
        <taxon>Flavobacteriaceae</taxon>
        <taxon>Mariniflexile</taxon>
    </lineage>
</organism>
<keyword evidence="4" id="KW-1185">Reference proteome</keyword>
<feature type="transmembrane region" description="Helical" evidence="1">
    <location>
        <begin position="15"/>
        <end position="32"/>
    </location>
</feature>
<gene>
    <name evidence="3" type="ORF">EV196_103350</name>
</gene>
<dbReference type="InterPro" id="IPR036890">
    <property type="entry name" value="HATPase_C_sf"/>
</dbReference>
<reference evidence="3 4" key="1">
    <citation type="submission" date="2019-03" db="EMBL/GenBank/DDBJ databases">
        <title>Genomic Encyclopedia of Type Strains, Phase IV (KMG-IV): sequencing the most valuable type-strain genomes for metagenomic binning, comparative biology and taxonomic classification.</title>
        <authorList>
            <person name="Goeker M."/>
        </authorList>
    </citation>
    <scope>NUCLEOTIDE SEQUENCE [LARGE SCALE GENOMIC DNA]</scope>
    <source>
        <strain evidence="3 4">DSM 18792</strain>
    </source>
</reference>
<dbReference type="EMBL" id="SLUP01000003">
    <property type="protein sequence ID" value="TCL66930.1"/>
    <property type="molecule type" value="Genomic_DNA"/>
</dbReference>
<feature type="transmembrane region" description="Helical" evidence="1">
    <location>
        <begin position="74"/>
        <end position="94"/>
    </location>
</feature>
<dbReference type="AlphaFoldDB" id="A0A4R1RM29"/>
<proteinExistence type="predicted"/>
<evidence type="ECO:0000256" key="1">
    <source>
        <dbReference type="SAM" id="Phobius"/>
    </source>
</evidence>
<feature type="transmembrane region" description="Helical" evidence="1">
    <location>
        <begin position="114"/>
        <end position="140"/>
    </location>
</feature>
<keyword evidence="3" id="KW-0808">Transferase</keyword>
<evidence type="ECO:0000259" key="2">
    <source>
        <dbReference type="Pfam" id="PF06580"/>
    </source>
</evidence>
<evidence type="ECO:0000313" key="3">
    <source>
        <dbReference type="EMBL" id="TCL66930.1"/>
    </source>
</evidence>
<comment type="caution">
    <text evidence="3">The sequence shown here is derived from an EMBL/GenBank/DDBJ whole genome shotgun (WGS) entry which is preliminary data.</text>
</comment>
<dbReference type="PANTHER" id="PTHR34220">
    <property type="entry name" value="SENSOR HISTIDINE KINASE YPDA"/>
    <property type="match status" value="1"/>
</dbReference>
<dbReference type="RefSeq" id="WP_132217268.1">
    <property type="nucleotide sequence ID" value="NZ_OX156936.1"/>
</dbReference>
<dbReference type="Proteomes" id="UP000295455">
    <property type="component" value="Unassembled WGS sequence"/>
</dbReference>
<dbReference type="SUPFAM" id="SSF55874">
    <property type="entry name" value="ATPase domain of HSP90 chaperone/DNA topoisomerase II/histidine kinase"/>
    <property type="match status" value="1"/>
</dbReference>
<feature type="transmembrane region" description="Helical" evidence="1">
    <location>
        <begin position="44"/>
        <end position="62"/>
    </location>
</feature>
<evidence type="ECO:0000313" key="4">
    <source>
        <dbReference type="Proteomes" id="UP000295455"/>
    </source>
</evidence>
<dbReference type="OrthoDB" id="9809908at2"/>
<dbReference type="GO" id="GO:0000155">
    <property type="term" value="F:phosphorelay sensor kinase activity"/>
    <property type="evidence" value="ECO:0007669"/>
    <property type="project" value="InterPro"/>
</dbReference>
<feature type="domain" description="Signal transduction histidine kinase internal region" evidence="2">
    <location>
        <begin position="161"/>
        <end position="237"/>
    </location>
</feature>
<sequence length="347" mass="40306">MENVGVQNNRKRKQILLHVSIWAVFICFNLLQPRMQTEAMLSRIALIFVGNMALFYINYSYLVTHFLLKNKTSLYAILVFVLLVLSTLIFNEFTPEFKPGPEFKPPFPDNKPNSFFHLKLIGPFIFNVLLVATGTAFRVYTEWNRNERKKKEIEVQKSSTELHFLKHQLSPHFLFNSLNSIYSLTTKKSNDAPEAVITLSELMRYMLYETNSEFVPLAKELDYIQNYLKLQRLRIANNTDVTLNIHGSISNQKIRPLLFISFIENAFKYGTDFKGHTEVKIEINVNGDDLHFKCINIIGNRKTDKDSSGIGLQNTKERLELLYSNKHILTVEEKEGRFIVNLELKLS</sequence>
<protein>
    <submittedName>
        <fullName evidence="3">Histidine kinase</fullName>
    </submittedName>
</protein>
<name>A0A4R1RM29_9FLAO</name>
<dbReference type="PANTHER" id="PTHR34220:SF7">
    <property type="entry name" value="SENSOR HISTIDINE KINASE YPDA"/>
    <property type="match status" value="1"/>
</dbReference>
<keyword evidence="1" id="KW-1133">Transmembrane helix</keyword>
<dbReference type="InterPro" id="IPR010559">
    <property type="entry name" value="Sig_transdc_His_kin_internal"/>
</dbReference>
<keyword evidence="1" id="KW-0472">Membrane</keyword>
<keyword evidence="1" id="KW-0812">Transmembrane</keyword>
<keyword evidence="3" id="KW-0418">Kinase</keyword>
<accession>A0A4R1RM29</accession>
<dbReference type="Pfam" id="PF06580">
    <property type="entry name" value="His_kinase"/>
    <property type="match status" value="1"/>
</dbReference>